<reference evidence="1" key="2">
    <citation type="submission" date="2025-03" db="EMBL/GenBank/DDBJ databases">
        <authorList>
            <consortium name="ELIXIR-Norway"/>
            <consortium name="Elixir Norway"/>
        </authorList>
    </citation>
    <scope>NUCLEOTIDE SEQUENCE</scope>
</reference>
<reference evidence="1" key="1">
    <citation type="submission" date="2023-05" db="EMBL/GenBank/DDBJ databases">
        <authorList>
            <consortium name="ELIXIR-Norway"/>
        </authorList>
    </citation>
    <scope>NUCLEOTIDE SEQUENCE</scope>
</reference>
<sequence length="111" mass="11670">MDCGRGLRRVGPAVGGAAGGAGARTGMLCVSSGRVDKWTQLAAGLRDFSLWIPPCLPHRDEDAAGSSLWGQSESEVFPITLPPPGSPQIQPPPANSEALLLLPQRFYALTF</sequence>
<accession>A0AC59Y1F4</accession>
<proteinExistence type="predicted"/>
<dbReference type="Proteomes" id="UP001162501">
    <property type="component" value="Chromosome 1"/>
</dbReference>
<evidence type="ECO:0000313" key="1">
    <source>
        <dbReference type="EMBL" id="CAM9297101.1"/>
    </source>
</evidence>
<organism evidence="1 2">
    <name type="scientific">Rangifer tarandus platyrhynchus</name>
    <name type="common">Svalbard reindeer</name>
    <dbReference type="NCBI Taxonomy" id="3082113"/>
    <lineage>
        <taxon>Eukaryota</taxon>
        <taxon>Metazoa</taxon>
        <taxon>Chordata</taxon>
        <taxon>Craniata</taxon>
        <taxon>Vertebrata</taxon>
        <taxon>Euteleostomi</taxon>
        <taxon>Mammalia</taxon>
        <taxon>Eutheria</taxon>
        <taxon>Laurasiatheria</taxon>
        <taxon>Artiodactyla</taxon>
        <taxon>Ruminantia</taxon>
        <taxon>Pecora</taxon>
        <taxon>Cervidae</taxon>
        <taxon>Odocoileinae</taxon>
        <taxon>Rangifer</taxon>
    </lineage>
</organism>
<protein>
    <submittedName>
        <fullName evidence="1">Uncharacterized protein</fullName>
    </submittedName>
</protein>
<evidence type="ECO:0000313" key="2">
    <source>
        <dbReference type="Proteomes" id="UP001162501"/>
    </source>
</evidence>
<dbReference type="EMBL" id="OX596085">
    <property type="protein sequence ID" value="CAM9297101.1"/>
    <property type="molecule type" value="Genomic_DNA"/>
</dbReference>
<name>A0AC59Y1F4_RANTA</name>
<gene>
    <name evidence="1" type="ORF">MRATA1EN22A_LOCUS594</name>
</gene>